<evidence type="ECO:0000256" key="1">
    <source>
        <dbReference type="ARBA" id="ARBA00006383"/>
    </source>
</evidence>
<dbReference type="InterPro" id="IPR003679">
    <property type="entry name" value="Amioglycoside_AcTrfase"/>
</dbReference>
<evidence type="ECO:0000313" key="5">
    <source>
        <dbReference type="EMBL" id="GAA2384914.1"/>
    </source>
</evidence>
<dbReference type="InterPro" id="IPR026337">
    <property type="entry name" value="AKG_HExxH"/>
</dbReference>
<dbReference type="SUPFAM" id="SSF110710">
    <property type="entry name" value="TTHA0583/YokD-like"/>
    <property type="match status" value="1"/>
</dbReference>
<dbReference type="PANTHER" id="PTHR11104">
    <property type="entry name" value="AMINOGLYCOSIDE N3-ACETYLTRANSFERASE"/>
    <property type="match status" value="1"/>
</dbReference>
<accession>A0ABN3HP81</accession>
<reference evidence="5 6" key="1">
    <citation type="journal article" date="2019" name="Int. J. Syst. Evol. Microbiol.">
        <title>The Global Catalogue of Microorganisms (GCM) 10K type strain sequencing project: providing services to taxonomists for standard genome sequencing and annotation.</title>
        <authorList>
            <consortium name="The Broad Institute Genomics Platform"/>
            <consortium name="The Broad Institute Genome Sequencing Center for Infectious Disease"/>
            <person name="Wu L."/>
            <person name="Ma J."/>
        </authorList>
    </citation>
    <scope>NUCLEOTIDE SEQUENCE [LARGE SCALE GENOMIC DNA]</scope>
    <source>
        <strain evidence="5 6">JCM 4358</strain>
    </source>
</reference>
<feature type="compositionally biased region" description="Basic and acidic residues" evidence="4">
    <location>
        <begin position="1"/>
        <end position="10"/>
    </location>
</feature>
<keyword evidence="3" id="KW-0012">Acyltransferase</keyword>
<evidence type="ECO:0000256" key="4">
    <source>
        <dbReference type="SAM" id="MobiDB-lite"/>
    </source>
</evidence>
<feature type="region of interest" description="Disordered" evidence="4">
    <location>
        <begin position="1"/>
        <end position="30"/>
    </location>
</feature>
<proteinExistence type="inferred from homology"/>
<dbReference type="NCBIfam" id="TIGR04267">
    <property type="entry name" value="mod_HExxH"/>
    <property type="match status" value="1"/>
</dbReference>
<sequence length="635" mass="68736">MSGVTRDRPTQDSAGHGGGRAPQDGSASPGLGRHVIEPAVFAALARARGGAAGVRLLRAGQLSKRMLMVRALLRSADGRAEAGAAEAVYRGLVELSRSDRALWRRVMLHPYLDEGLARAITALDLGEPADLRRLERLTSHPGPEPWHRLRAECDGQFLELRLADRGPFRDVHGHALAPPLTAGQTRRWEETLRAAWEILVRRHPWHAEALASCLTTLVPLLPDPDGTVVSSAARRAFGAVAASLPEDPALLALALVHEFLHVQLGALLDLLPLHGPRTDARYHAPWRPDPRPAGALLQGTYAHLGVTDFWRAELAAGTGGARARREYHTWRGHTDAAAGTLLESGELLPAGERFVRELRTAVRREPVLPGRLRGRADLVADLRRLGLRDGDTVLVHAALHAVGPVSGGVRTVVDALLEVLGPAGTLVTYTQTPDNSDPSRWHLTRGYTVPEENWDQERARMPAFDPHTTRSFGVGVLPEAVRLRPGALRSAHPQSSFAALGAQAAYVTSDHALDCHLGEDSPLARLEKLGARVLLLGVGYAACTAFHLAEYRIPGRPRRTYSCVVAAPPPHGRRWHEYRDVALDSGPFAELGAAYEGTGAVRRGRIGSADCRLLDLGAAVDHAVRWLTRGPEVRT</sequence>
<organism evidence="5 6">
    <name type="scientific">Streptomyces coeruleofuscus</name>
    <dbReference type="NCBI Taxonomy" id="66879"/>
    <lineage>
        <taxon>Bacteria</taxon>
        <taxon>Bacillati</taxon>
        <taxon>Actinomycetota</taxon>
        <taxon>Actinomycetes</taxon>
        <taxon>Kitasatosporales</taxon>
        <taxon>Streptomycetaceae</taxon>
        <taxon>Streptomyces</taxon>
    </lineage>
</organism>
<comment type="similarity">
    <text evidence="1">Belongs to the antibiotic N-acetyltransferase family.</text>
</comment>
<comment type="caution">
    <text evidence="5">The sequence shown here is derived from an EMBL/GenBank/DDBJ whole genome shotgun (WGS) entry which is preliminary data.</text>
</comment>
<dbReference type="Pfam" id="PF02522">
    <property type="entry name" value="Antibiotic_NAT"/>
    <property type="match status" value="1"/>
</dbReference>
<keyword evidence="2" id="KW-0808">Transferase</keyword>
<dbReference type="RefSeq" id="WP_086855353.1">
    <property type="nucleotide sequence ID" value="NZ_BAAASE010000001.1"/>
</dbReference>
<name>A0ABN3HP81_9ACTN</name>
<dbReference type="Proteomes" id="UP001499986">
    <property type="component" value="Unassembled WGS sequence"/>
</dbReference>
<evidence type="ECO:0000256" key="2">
    <source>
        <dbReference type="ARBA" id="ARBA00022679"/>
    </source>
</evidence>
<gene>
    <name evidence="5" type="ORF">GCM10010255_09760</name>
</gene>
<dbReference type="EMBL" id="BAAASE010000001">
    <property type="protein sequence ID" value="GAA2384914.1"/>
    <property type="molecule type" value="Genomic_DNA"/>
</dbReference>
<dbReference type="PANTHER" id="PTHR11104:SF0">
    <property type="entry name" value="SPBETA PROPHAGE-DERIVED AMINOGLYCOSIDE N(3')-ACETYLTRANSFERASE-LIKE PROTEIN YOKD"/>
    <property type="match status" value="1"/>
</dbReference>
<evidence type="ECO:0000256" key="3">
    <source>
        <dbReference type="ARBA" id="ARBA00023315"/>
    </source>
</evidence>
<protein>
    <recommendedName>
        <fullName evidence="7">Aminoglycoside N(3)-acetyltransferase</fullName>
    </recommendedName>
</protein>
<keyword evidence="6" id="KW-1185">Reference proteome</keyword>
<evidence type="ECO:0008006" key="7">
    <source>
        <dbReference type="Google" id="ProtNLM"/>
    </source>
</evidence>
<evidence type="ECO:0000313" key="6">
    <source>
        <dbReference type="Proteomes" id="UP001499986"/>
    </source>
</evidence>
<dbReference type="InterPro" id="IPR028345">
    <property type="entry name" value="Antibiotic_NAT-like"/>
</dbReference>